<dbReference type="GO" id="GO:0006352">
    <property type="term" value="P:DNA-templated transcription initiation"/>
    <property type="evidence" value="ECO:0007669"/>
    <property type="project" value="InterPro"/>
</dbReference>
<dbReference type="GO" id="GO:0016987">
    <property type="term" value="F:sigma factor activity"/>
    <property type="evidence" value="ECO:0007669"/>
    <property type="project" value="UniProtKB-KW"/>
</dbReference>
<dbReference type="SUPFAM" id="SSF88659">
    <property type="entry name" value="Sigma3 and sigma4 domains of RNA polymerase sigma factors"/>
    <property type="match status" value="1"/>
</dbReference>
<dbReference type="PANTHER" id="PTHR43133:SF8">
    <property type="entry name" value="RNA POLYMERASE SIGMA FACTOR HI_1459-RELATED"/>
    <property type="match status" value="1"/>
</dbReference>
<evidence type="ECO:0000256" key="3">
    <source>
        <dbReference type="ARBA" id="ARBA00023082"/>
    </source>
</evidence>
<evidence type="ECO:0000259" key="7">
    <source>
        <dbReference type="Pfam" id="PF08281"/>
    </source>
</evidence>
<accession>A0A7G8BPH3</accession>
<keyword evidence="2" id="KW-0805">Transcription regulation</keyword>
<dbReference type="Proteomes" id="UP000515312">
    <property type="component" value="Chromosome"/>
</dbReference>
<dbReference type="KEGG" id="adin:H7849_11435"/>
<evidence type="ECO:0000313" key="9">
    <source>
        <dbReference type="Proteomes" id="UP000515312"/>
    </source>
</evidence>
<name>A0A7G8BPH3_9BACT</name>
<dbReference type="InterPro" id="IPR036388">
    <property type="entry name" value="WH-like_DNA-bd_sf"/>
</dbReference>
<reference evidence="8 9" key="1">
    <citation type="submission" date="2020-08" db="EMBL/GenBank/DDBJ databases">
        <title>Edaphobacter telluris sp. nov. and Acidobacterium dinghuensis sp. nov., two acidobacteria isolated from forest soil.</title>
        <authorList>
            <person name="Fu J."/>
            <person name="Qiu L."/>
        </authorList>
    </citation>
    <scope>NUCLEOTIDE SEQUENCE [LARGE SCALE GENOMIC DNA]</scope>
    <source>
        <strain evidence="8">4Y35</strain>
    </source>
</reference>
<dbReference type="InterPro" id="IPR013249">
    <property type="entry name" value="RNA_pol_sigma70_r4_t2"/>
</dbReference>
<dbReference type="InterPro" id="IPR039425">
    <property type="entry name" value="RNA_pol_sigma-70-like"/>
</dbReference>
<dbReference type="InterPro" id="IPR013324">
    <property type="entry name" value="RNA_pol_sigma_r3/r4-like"/>
</dbReference>
<evidence type="ECO:0000256" key="1">
    <source>
        <dbReference type="ARBA" id="ARBA00010641"/>
    </source>
</evidence>
<protein>
    <submittedName>
        <fullName evidence="8">RNA polymerase sigma factor</fullName>
    </submittedName>
</protein>
<evidence type="ECO:0000256" key="2">
    <source>
        <dbReference type="ARBA" id="ARBA00023015"/>
    </source>
</evidence>
<evidence type="ECO:0000256" key="4">
    <source>
        <dbReference type="ARBA" id="ARBA00023125"/>
    </source>
</evidence>
<sequence length="184" mass="20848">MSEGDQELRALMVRYQGGSLEAFQEIYAQLAPGVRRYLLHLAAGSDIADDLLQETFLQMHRSRAAYNPKYAVRPWVFGLARNVFLMNRRAARQWAKVHESREDLPELPVLPEADRLGSQDEIRRGLTYLSPDQVEALLLHHEWGFSFEEIAGMLGITSAAARARASRGMAELRVALNTLQRTRA</sequence>
<dbReference type="SUPFAM" id="SSF88946">
    <property type="entry name" value="Sigma2 domain of RNA polymerase sigma factors"/>
    <property type="match status" value="1"/>
</dbReference>
<dbReference type="AlphaFoldDB" id="A0A7G8BPH3"/>
<dbReference type="Gene3D" id="1.10.10.10">
    <property type="entry name" value="Winged helix-like DNA-binding domain superfamily/Winged helix DNA-binding domain"/>
    <property type="match status" value="1"/>
</dbReference>
<comment type="similarity">
    <text evidence="1">Belongs to the sigma-70 factor family. ECF subfamily.</text>
</comment>
<evidence type="ECO:0000259" key="6">
    <source>
        <dbReference type="Pfam" id="PF04542"/>
    </source>
</evidence>
<feature type="domain" description="RNA polymerase sigma factor 70 region 4 type 2" evidence="7">
    <location>
        <begin position="120"/>
        <end position="172"/>
    </location>
</feature>
<dbReference type="InterPro" id="IPR013325">
    <property type="entry name" value="RNA_pol_sigma_r2"/>
</dbReference>
<dbReference type="InterPro" id="IPR007627">
    <property type="entry name" value="RNA_pol_sigma70_r2"/>
</dbReference>
<proteinExistence type="inferred from homology"/>
<dbReference type="Pfam" id="PF08281">
    <property type="entry name" value="Sigma70_r4_2"/>
    <property type="match status" value="1"/>
</dbReference>
<dbReference type="RefSeq" id="WP_186746625.1">
    <property type="nucleotide sequence ID" value="NZ_CP060394.1"/>
</dbReference>
<evidence type="ECO:0000313" key="8">
    <source>
        <dbReference type="EMBL" id="QNI34443.1"/>
    </source>
</evidence>
<keyword evidence="3" id="KW-0731">Sigma factor</keyword>
<dbReference type="PANTHER" id="PTHR43133">
    <property type="entry name" value="RNA POLYMERASE ECF-TYPE SIGMA FACTO"/>
    <property type="match status" value="1"/>
</dbReference>
<dbReference type="GO" id="GO:0003677">
    <property type="term" value="F:DNA binding"/>
    <property type="evidence" value="ECO:0007669"/>
    <property type="project" value="UniProtKB-KW"/>
</dbReference>
<keyword evidence="5" id="KW-0804">Transcription</keyword>
<gene>
    <name evidence="8" type="ORF">H7849_11435</name>
</gene>
<dbReference type="Gene3D" id="1.10.1740.10">
    <property type="match status" value="1"/>
</dbReference>
<organism evidence="8 9">
    <name type="scientific">Alloacidobacterium dinghuense</name>
    <dbReference type="NCBI Taxonomy" id="2763107"/>
    <lineage>
        <taxon>Bacteria</taxon>
        <taxon>Pseudomonadati</taxon>
        <taxon>Acidobacteriota</taxon>
        <taxon>Terriglobia</taxon>
        <taxon>Terriglobales</taxon>
        <taxon>Acidobacteriaceae</taxon>
        <taxon>Alloacidobacterium</taxon>
    </lineage>
</organism>
<dbReference type="NCBIfam" id="TIGR02937">
    <property type="entry name" value="sigma70-ECF"/>
    <property type="match status" value="1"/>
</dbReference>
<evidence type="ECO:0000256" key="5">
    <source>
        <dbReference type="ARBA" id="ARBA00023163"/>
    </source>
</evidence>
<keyword evidence="4" id="KW-0238">DNA-binding</keyword>
<dbReference type="EMBL" id="CP060394">
    <property type="protein sequence ID" value="QNI34443.1"/>
    <property type="molecule type" value="Genomic_DNA"/>
</dbReference>
<dbReference type="Pfam" id="PF04542">
    <property type="entry name" value="Sigma70_r2"/>
    <property type="match status" value="1"/>
</dbReference>
<keyword evidence="9" id="KW-1185">Reference proteome</keyword>
<dbReference type="InterPro" id="IPR014284">
    <property type="entry name" value="RNA_pol_sigma-70_dom"/>
</dbReference>
<feature type="domain" description="RNA polymerase sigma-70 region 2" evidence="6">
    <location>
        <begin position="27"/>
        <end position="92"/>
    </location>
</feature>